<name>A0A0B2AQ35_9MICC</name>
<dbReference type="InterPro" id="IPR036052">
    <property type="entry name" value="TrpB-like_PALP_sf"/>
</dbReference>
<comment type="cofactor">
    <cofactor evidence="1">
        <name>pyridoxal 5'-phosphate</name>
        <dbReference type="ChEBI" id="CHEBI:597326"/>
    </cofactor>
</comment>
<dbReference type="PANTHER" id="PTHR42937">
    <property type="match status" value="1"/>
</dbReference>
<evidence type="ECO:0000259" key="3">
    <source>
        <dbReference type="Pfam" id="PF00291"/>
    </source>
</evidence>
<keyword evidence="2" id="KW-0663">Pyridoxal phosphate</keyword>
<feature type="domain" description="Tryptophan synthase beta chain-like PALP" evidence="3">
    <location>
        <begin position="2"/>
        <end position="303"/>
    </location>
</feature>
<evidence type="ECO:0000256" key="1">
    <source>
        <dbReference type="ARBA" id="ARBA00001933"/>
    </source>
</evidence>
<reference evidence="4 5" key="1">
    <citation type="submission" date="2014-09" db="EMBL/GenBank/DDBJ databases">
        <title>Genome sequence of Sinomonas sp. MUSC 117.</title>
        <authorList>
            <person name="Lee L.-H."/>
        </authorList>
    </citation>
    <scope>NUCLEOTIDE SEQUENCE [LARGE SCALE GENOMIC DNA]</scope>
    <source>
        <strain evidence="4 5">MUSC 117</strain>
    </source>
</reference>
<dbReference type="SUPFAM" id="SSF53686">
    <property type="entry name" value="Tryptophan synthase beta subunit-like PLP-dependent enzymes"/>
    <property type="match status" value="1"/>
</dbReference>
<gene>
    <name evidence="4" type="ORF">LK10_07415</name>
</gene>
<proteinExistence type="predicted"/>
<evidence type="ECO:0000313" key="5">
    <source>
        <dbReference type="Proteomes" id="UP000030982"/>
    </source>
</evidence>
<dbReference type="Proteomes" id="UP000030982">
    <property type="component" value="Unassembled WGS sequence"/>
</dbReference>
<dbReference type="PANTHER" id="PTHR42937:SF1">
    <property type="entry name" value="DIAMINOPROPIONATE AMMONIA-LYASE"/>
    <property type="match status" value="1"/>
</dbReference>
<protein>
    <recommendedName>
        <fullName evidence="3">Tryptophan synthase beta chain-like PALP domain-containing protein</fullName>
    </recommendedName>
</protein>
<dbReference type="NCBIfam" id="NF006058">
    <property type="entry name" value="PRK08206.1"/>
    <property type="match status" value="1"/>
</dbReference>
<dbReference type="InterPro" id="IPR001926">
    <property type="entry name" value="TrpB-like_PALP"/>
</dbReference>
<sequence>MPGYAPTPLIEVPALAERWGVASVWVKDESSRLGLPAFKVLGASWAVNRALTAAAGLPPAQTLEDLKAVAAGSGATLVTATDGNHGRALAHMGRLLGLSARIYVPGGLPESTRRAIRGEGAVVVETGVVYDGAVARAAAEATEGDVLVQDTAWDGYEEIPSWIIEGYSTLFAEIDLQLPTPAGIVAVPTGVGSLLQSALEHYRAVGRTTRPRVLAVEPASAACVTASLATGHPVTVDTSAPTSMAGLNCGTVSRTAWPAICESLDAAIGVTDTEAAEALAFLHEKGISVGPCGAAALAGFEAAWCSRNGPEMLGLGSAATVVLLSTEGAAANEGR</sequence>
<dbReference type="Gene3D" id="3.40.50.1100">
    <property type="match status" value="2"/>
</dbReference>
<keyword evidence="5" id="KW-1185">Reference proteome</keyword>
<comment type="caution">
    <text evidence="4">The sequence shown here is derived from an EMBL/GenBank/DDBJ whole genome shotgun (WGS) entry which is preliminary data.</text>
</comment>
<dbReference type="AlphaFoldDB" id="A0A0B2AQ35"/>
<dbReference type="EMBL" id="JTDL01000087">
    <property type="protein sequence ID" value="KHL04079.1"/>
    <property type="molecule type" value="Genomic_DNA"/>
</dbReference>
<dbReference type="GO" id="GO:1901605">
    <property type="term" value="P:alpha-amino acid metabolic process"/>
    <property type="evidence" value="ECO:0007669"/>
    <property type="project" value="UniProtKB-ARBA"/>
</dbReference>
<accession>A0A0B2AQ35</accession>
<evidence type="ECO:0000256" key="2">
    <source>
        <dbReference type="ARBA" id="ARBA00022898"/>
    </source>
</evidence>
<dbReference type="Pfam" id="PF00291">
    <property type="entry name" value="PALP"/>
    <property type="match status" value="1"/>
</dbReference>
<dbReference type="OrthoDB" id="34584at2"/>
<dbReference type="STRING" id="1338436.LK10_07415"/>
<evidence type="ECO:0000313" key="4">
    <source>
        <dbReference type="EMBL" id="KHL04079.1"/>
    </source>
</evidence>
<organism evidence="4 5">
    <name type="scientific">Sinomonas humi</name>
    <dbReference type="NCBI Taxonomy" id="1338436"/>
    <lineage>
        <taxon>Bacteria</taxon>
        <taxon>Bacillati</taxon>
        <taxon>Actinomycetota</taxon>
        <taxon>Actinomycetes</taxon>
        <taxon>Micrococcales</taxon>
        <taxon>Micrococcaceae</taxon>
        <taxon>Sinomonas</taxon>
    </lineage>
</organism>